<keyword evidence="2" id="KW-0963">Cytoplasm</keyword>
<feature type="domain" description="PDZ" evidence="4">
    <location>
        <begin position="11"/>
        <end position="99"/>
    </location>
</feature>
<dbReference type="Proteomes" id="UP001153620">
    <property type="component" value="Chromosome 2"/>
</dbReference>
<evidence type="ECO:0000256" key="2">
    <source>
        <dbReference type="ARBA" id="ARBA00022490"/>
    </source>
</evidence>
<keyword evidence="3" id="KW-0862">Zinc</keyword>
<dbReference type="GO" id="GO:0030018">
    <property type="term" value="C:Z disc"/>
    <property type="evidence" value="ECO:0007669"/>
    <property type="project" value="TreeGrafter"/>
</dbReference>
<evidence type="ECO:0000259" key="4">
    <source>
        <dbReference type="PROSITE" id="PS50106"/>
    </source>
</evidence>
<dbReference type="InterPro" id="IPR001478">
    <property type="entry name" value="PDZ"/>
</dbReference>
<dbReference type="InterPro" id="IPR050604">
    <property type="entry name" value="PDZ-LIM_domain"/>
</dbReference>
<dbReference type="GO" id="GO:0031941">
    <property type="term" value="C:filamentous actin"/>
    <property type="evidence" value="ECO:0007669"/>
    <property type="project" value="TreeGrafter"/>
</dbReference>
<sequence>MQEIVEKSSEKLTVDKNKQIMMSFVDKLWSMEISGGFESSPLVVIGVKKNGLAKRAGIKVGDIISHINNIPTNKMTLNDAQLEIQESGKSLKLTVKSTLDETTSSSNDEDETPNTVDFWFKPIKPEDLDLLKWKRKRDEKRRTTKLLYQDFPWNDRQKVPLRASNCFKVNEKKQEREIKLKASKERFNECKKEIQS</sequence>
<keyword evidence="3" id="KW-0479">Metal-binding</keyword>
<evidence type="ECO:0000256" key="1">
    <source>
        <dbReference type="ARBA" id="ARBA00004496"/>
    </source>
</evidence>
<dbReference type="EMBL" id="OU895878">
    <property type="protein sequence ID" value="CAG9804020.1"/>
    <property type="molecule type" value="Genomic_DNA"/>
</dbReference>
<evidence type="ECO:0000313" key="6">
    <source>
        <dbReference type="Proteomes" id="UP001153620"/>
    </source>
</evidence>
<reference evidence="5" key="1">
    <citation type="submission" date="2022-01" db="EMBL/GenBank/DDBJ databases">
        <authorList>
            <person name="King R."/>
        </authorList>
    </citation>
    <scope>NUCLEOTIDE SEQUENCE</scope>
</reference>
<gene>
    <name evidence="5" type="ORF">CHIRRI_LOCUS6915</name>
</gene>
<dbReference type="PANTHER" id="PTHR24214">
    <property type="entry name" value="PDZ AND LIM DOMAIN PROTEIN ZASP"/>
    <property type="match status" value="1"/>
</dbReference>
<dbReference type="GO" id="GO:0051371">
    <property type="term" value="F:muscle alpha-actinin binding"/>
    <property type="evidence" value="ECO:0007669"/>
    <property type="project" value="TreeGrafter"/>
</dbReference>
<evidence type="ECO:0000313" key="5">
    <source>
        <dbReference type="EMBL" id="CAG9804020.1"/>
    </source>
</evidence>
<evidence type="ECO:0000256" key="3">
    <source>
        <dbReference type="ARBA" id="ARBA00023038"/>
    </source>
</evidence>
<dbReference type="SUPFAM" id="SSF50156">
    <property type="entry name" value="PDZ domain-like"/>
    <property type="match status" value="1"/>
</dbReference>
<protein>
    <recommendedName>
        <fullName evidence="4">PDZ domain-containing protein</fullName>
    </recommendedName>
</protein>
<dbReference type="Gene3D" id="2.30.42.10">
    <property type="match status" value="1"/>
</dbReference>
<keyword evidence="6" id="KW-1185">Reference proteome</keyword>
<dbReference type="GO" id="GO:0001725">
    <property type="term" value="C:stress fiber"/>
    <property type="evidence" value="ECO:0007669"/>
    <property type="project" value="TreeGrafter"/>
</dbReference>
<dbReference type="AlphaFoldDB" id="A0A9N9RVS3"/>
<name>A0A9N9RVS3_9DIPT</name>
<keyword evidence="3" id="KW-0440">LIM domain</keyword>
<dbReference type="InterPro" id="IPR036034">
    <property type="entry name" value="PDZ_sf"/>
</dbReference>
<dbReference type="GO" id="GO:0005912">
    <property type="term" value="C:adherens junction"/>
    <property type="evidence" value="ECO:0007669"/>
    <property type="project" value="TreeGrafter"/>
</dbReference>
<reference evidence="5" key="2">
    <citation type="submission" date="2022-10" db="EMBL/GenBank/DDBJ databases">
        <authorList>
            <consortium name="ENA_rothamsted_submissions"/>
            <consortium name="culmorum"/>
            <person name="King R."/>
        </authorList>
    </citation>
    <scope>NUCLEOTIDE SEQUENCE</scope>
</reference>
<dbReference type="GO" id="GO:0061061">
    <property type="term" value="P:muscle structure development"/>
    <property type="evidence" value="ECO:0007669"/>
    <property type="project" value="TreeGrafter"/>
</dbReference>
<proteinExistence type="predicted"/>
<comment type="subcellular location">
    <subcellularLocation>
        <location evidence="1">Cytoplasm</location>
    </subcellularLocation>
</comment>
<dbReference type="PROSITE" id="PS50106">
    <property type="entry name" value="PDZ"/>
    <property type="match status" value="1"/>
</dbReference>
<dbReference type="OrthoDB" id="44841at2759"/>
<organism evidence="5 6">
    <name type="scientific">Chironomus riparius</name>
    <dbReference type="NCBI Taxonomy" id="315576"/>
    <lineage>
        <taxon>Eukaryota</taxon>
        <taxon>Metazoa</taxon>
        <taxon>Ecdysozoa</taxon>
        <taxon>Arthropoda</taxon>
        <taxon>Hexapoda</taxon>
        <taxon>Insecta</taxon>
        <taxon>Pterygota</taxon>
        <taxon>Neoptera</taxon>
        <taxon>Endopterygota</taxon>
        <taxon>Diptera</taxon>
        <taxon>Nematocera</taxon>
        <taxon>Chironomoidea</taxon>
        <taxon>Chironomidae</taxon>
        <taxon>Chironominae</taxon>
        <taxon>Chironomus</taxon>
    </lineage>
</organism>
<dbReference type="PANTHER" id="PTHR24214:SF38">
    <property type="entry name" value="PDZ AND LIM DOMAIN PROTEIN ZASP-RELATED"/>
    <property type="match status" value="1"/>
</dbReference>
<dbReference type="GO" id="GO:0030036">
    <property type="term" value="P:actin cytoskeleton organization"/>
    <property type="evidence" value="ECO:0007669"/>
    <property type="project" value="TreeGrafter"/>
</dbReference>
<dbReference type="Pfam" id="PF00595">
    <property type="entry name" value="PDZ"/>
    <property type="match status" value="1"/>
</dbReference>
<dbReference type="SMART" id="SM00228">
    <property type="entry name" value="PDZ"/>
    <property type="match status" value="1"/>
</dbReference>
<accession>A0A9N9RVS3</accession>
<dbReference type="GO" id="GO:0003779">
    <property type="term" value="F:actin binding"/>
    <property type="evidence" value="ECO:0007669"/>
    <property type="project" value="TreeGrafter"/>
</dbReference>